<organism evidence="10 11">
    <name type="scientific">Phellinidium pouzarii</name>
    <dbReference type="NCBI Taxonomy" id="167371"/>
    <lineage>
        <taxon>Eukaryota</taxon>
        <taxon>Fungi</taxon>
        <taxon>Dikarya</taxon>
        <taxon>Basidiomycota</taxon>
        <taxon>Agaricomycotina</taxon>
        <taxon>Agaricomycetes</taxon>
        <taxon>Hymenochaetales</taxon>
        <taxon>Hymenochaetaceae</taxon>
        <taxon>Phellinidium</taxon>
    </lineage>
</organism>
<dbReference type="Pfam" id="PF01040">
    <property type="entry name" value="UbiA"/>
    <property type="match status" value="1"/>
</dbReference>
<gene>
    <name evidence="10" type="ORF">EW145_g724</name>
</gene>
<dbReference type="PANTHER" id="PTHR44942">
    <property type="entry name" value="METHYLTRANSF_11 DOMAIN-CONTAINING PROTEIN"/>
    <property type="match status" value="1"/>
</dbReference>
<sequence length="546" mass="59252">MAASSLGSTKVHPISEAGFGAGKSELYDKLRPGYAPEVLSHIRKAANKKEGLKIVEIGSGTGIFTRGLLTHPEWSSTISELRCIDPNEGMRSVFTKTVEDTRVSLSNGTFDDTGVSDNWADLIVSASAFHWCSDLESAIHEFIRILKNDGTICFVWNIQDKKNFAWIKQMSELSLPYQKGTASSPEEIVKWRRLFDLSSYKDNFLTSDEVAIASTERGTLESVTLYAFTKAGVAIISDEEKQKLRESIKNVVERGDDLVKASTLDQSIIHSRLFPNTIPGILRSGFQIFCLSFPLCIIVFGVNDVYDFASDLQNPRKQGQSLEGGVLNPVHHELVLSAARISTALILSSSLSSLYSLPSGSPTYRPLQGPLCSILLLILSWQYSSFPLRLKERPVLDSITNGAIVWLTWALGYVAGGSPLFGSSAGEGARKGWLLAFCTTGVHALGAVADVEADIAAEQRTIATVLGKRITAGFSAACYLLASKTVESTSFVGVYSLVGATISLVPVVNLAWAHQTFRAIVYVSIIGATGWIGQRALGILKEKKSQ</sequence>
<dbReference type="Proteomes" id="UP000308199">
    <property type="component" value="Unassembled WGS sequence"/>
</dbReference>
<proteinExistence type="inferred from homology"/>
<evidence type="ECO:0000256" key="8">
    <source>
        <dbReference type="SAM" id="Phobius"/>
    </source>
</evidence>
<evidence type="ECO:0000256" key="6">
    <source>
        <dbReference type="ARBA" id="ARBA00022989"/>
    </source>
</evidence>
<protein>
    <recommendedName>
        <fullName evidence="9">Methyltransferase type 11 domain-containing protein</fullName>
    </recommendedName>
</protein>
<feature type="transmembrane region" description="Helical" evidence="8">
    <location>
        <begin position="519"/>
        <end position="540"/>
    </location>
</feature>
<dbReference type="InterPro" id="IPR051052">
    <property type="entry name" value="Diverse_substrate_MTase"/>
</dbReference>
<evidence type="ECO:0000256" key="3">
    <source>
        <dbReference type="ARBA" id="ARBA00022603"/>
    </source>
</evidence>
<evidence type="ECO:0000256" key="2">
    <source>
        <dbReference type="ARBA" id="ARBA00008361"/>
    </source>
</evidence>
<dbReference type="PANTHER" id="PTHR44942:SF4">
    <property type="entry name" value="METHYLTRANSFERASE TYPE 11 DOMAIN-CONTAINING PROTEIN"/>
    <property type="match status" value="1"/>
</dbReference>
<evidence type="ECO:0000313" key="10">
    <source>
        <dbReference type="EMBL" id="THH11329.1"/>
    </source>
</evidence>
<dbReference type="GO" id="GO:0016765">
    <property type="term" value="F:transferase activity, transferring alkyl or aryl (other than methyl) groups"/>
    <property type="evidence" value="ECO:0007669"/>
    <property type="project" value="InterPro"/>
</dbReference>
<dbReference type="InterPro" id="IPR013216">
    <property type="entry name" value="Methyltransf_11"/>
</dbReference>
<dbReference type="SUPFAM" id="SSF53335">
    <property type="entry name" value="S-adenosyl-L-methionine-dependent methyltransferases"/>
    <property type="match status" value="1"/>
</dbReference>
<dbReference type="GO" id="GO:0008757">
    <property type="term" value="F:S-adenosylmethionine-dependent methyltransferase activity"/>
    <property type="evidence" value="ECO:0007669"/>
    <property type="project" value="InterPro"/>
</dbReference>
<keyword evidence="6 8" id="KW-1133">Transmembrane helix</keyword>
<keyword evidence="4" id="KW-0808">Transferase</keyword>
<dbReference type="InterPro" id="IPR000537">
    <property type="entry name" value="UbiA_prenyltransferase"/>
</dbReference>
<comment type="subcellular location">
    <subcellularLocation>
        <location evidence="1">Membrane</location>
        <topology evidence="1">Multi-pass membrane protein</topology>
    </subcellularLocation>
</comment>
<keyword evidence="11" id="KW-1185">Reference proteome</keyword>
<feature type="transmembrane region" description="Helical" evidence="8">
    <location>
        <begin position="494"/>
        <end position="513"/>
    </location>
</feature>
<dbReference type="AlphaFoldDB" id="A0A4S4LHG1"/>
<dbReference type="GO" id="GO:0016020">
    <property type="term" value="C:membrane"/>
    <property type="evidence" value="ECO:0007669"/>
    <property type="project" value="UniProtKB-SubCell"/>
</dbReference>
<name>A0A4S4LHG1_9AGAM</name>
<dbReference type="InterPro" id="IPR044878">
    <property type="entry name" value="UbiA_sf"/>
</dbReference>
<evidence type="ECO:0000259" key="9">
    <source>
        <dbReference type="Pfam" id="PF08241"/>
    </source>
</evidence>
<comment type="caution">
    <text evidence="10">The sequence shown here is derived from an EMBL/GenBank/DDBJ whole genome shotgun (WGS) entry which is preliminary data.</text>
</comment>
<dbReference type="CDD" id="cd02440">
    <property type="entry name" value="AdoMet_MTases"/>
    <property type="match status" value="1"/>
</dbReference>
<evidence type="ECO:0000256" key="7">
    <source>
        <dbReference type="ARBA" id="ARBA00023136"/>
    </source>
</evidence>
<accession>A0A4S4LHG1</accession>
<keyword evidence="5 8" id="KW-0812">Transmembrane</keyword>
<keyword evidence="3" id="KW-0489">Methyltransferase</keyword>
<dbReference type="Gene3D" id="3.40.50.150">
    <property type="entry name" value="Vaccinia Virus protein VP39"/>
    <property type="match status" value="1"/>
</dbReference>
<reference evidence="10 11" key="1">
    <citation type="submission" date="2019-02" db="EMBL/GenBank/DDBJ databases">
        <title>Genome sequencing of the rare red list fungi Phellinidium pouzarii.</title>
        <authorList>
            <person name="Buettner E."/>
            <person name="Kellner H."/>
        </authorList>
    </citation>
    <scope>NUCLEOTIDE SEQUENCE [LARGE SCALE GENOMIC DNA]</scope>
    <source>
        <strain evidence="10 11">DSM 108285</strain>
    </source>
</reference>
<evidence type="ECO:0000256" key="1">
    <source>
        <dbReference type="ARBA" id="ARBA00004141"/>
    </source>
</evidence>
<evidence type="ECO:0000313" key="11">
    <source>
        <dbReference type="Proteomes" id="UP000308199"/>
    </source>
</evidence>
<evidence type="ECO:0000256" key="5">
    <source>
        <dbReference type="ARBA" id="ARBA00022692"/>
    </source>
</evidence>
<dbReference type="OrthoDB" id="2753389at2759"/>
<dbReference type="InterPro" id="IPR029063">
    <property type="entry name" value="SAM-dependent_MTases_sf"/>
</dbReference>
<evidence type="ECO:0000256" key="4">
    <source>
        <dbReference type="ARBA" id="ARBA00022679"/>
    </source>
</evidence>
<feature type="domain" description="Methyltransferase type 11" evidence="9">
    <location>
        <begin position="55"/>
        <end position="154"/>
    </location>
</feature>
<dbReference type="GO" id="GO:0032259">
    <property type="term" value="P:methylation"/>
    <property type="evidence" value="ECO:0007669"/>
    <property type="project" value="UniProtKB-KW"/>
</dbReference>
<dbReference type="Pfam" id="PF08241">
    <property type="entry name" value="Methyltransf_11"/>
    <property type="match status" value="1"/>
</dbReference>
<keyword evidence="7 8" id="KW-0472">Membrane</keyword>
<dbReference type="Gene3D" id="1.10.357.140">
    <property type="entry name" value="UbiA prenyltransferase"/>
    <property type="match status" value="1"/>
</dbReference>
<dbReference type="EMBL" id="SGPK01000016">
    <property type="protein sequence ID" value="THH11329.1"/>
    <property type="molecule type" value="Genomic_DNA"/>
</dbReference>
<comment type="similarity">
    <text evidence="2">Belongs to the methyltransferase superfamily.</text>
</comment>